<dbReference type="GO" id="GO:0016787">
    <property type="term" value="F:hydrolase activity"/>
    <property type="evidence" value="ECO:0007669"/>
    <property type="project" value="UniProtKB-KW"/>
</dbReference>
<feature type="compositionally biased region" description="Polar residues" evidence="2">
    <location>
        <begin position="713"/>
        <end position="731"/>
    </location>
</feature>
<dbReference type="RefSeq" id="XP_016209176.1">
    <property type="nucleotide sequence ID" value="XM_016362951.1"/>
</dbReference>
<dbReference type="STRING" id="253628.A0A0D1YEY6"/>
<dbReference type="Pfam" id="PF07859">
    <property type="entry name" value="Abhydrolase_3"/>
    <property type="match status" value="2"/>
</dbReference>
<feature type="compositionally biased region" description="Polar residues" evidence="2">
    <location>
        <begin position="752"/>
        <end position="763"/>
    </location>
</feature>
<name>A0A0D1YEY6_9PEZI</name>
<dbReference type="SUPFAM" id="SSF53474">
    <property type="entry name" value="alpha/beta-Hydrolases"/>
    <property type="match status" value="1"/>
</dbReference>
<evidence type="ECO:0000256" key="1">
    <source>
        <dbReference type="ARBA" id="ARBA00022801"/>
    </source>
</evidence>
<dbReference type="PANTHER" id="PTHR48081:SF19">
    <property type="entry name" value="AB HYDROLASE SUPERFAMILY PROTEIN C4A8.06C"/>
    <property type="match status" value="1"/>
</dbReference>
<keyword evidence="1" id="KW-0378">Hydrolase</keyword>
<accession>A0A0D1YEY6</accession>
<evidence type="ECO:0000256" key="2">
    <source>
        <dbReference type="SAM" id="MobiDB-lite"/>
    </source>
</evidence>
<feature type="domain" description="Alpha/beta hydrolase fold-3" evidence="3">
    <location>
        <begin position="379"/>
        <end position="431"/>
    </location>
</feature>
<evidence type="ECO:0000313" key="4">
    <source>
        <dbReference type="EMBL" id="KIV99306.1"/>
    </source>
</evidence>
<evidence type="ECO:0000313" key="5">
    <source>
        <dbReference type="Proteomes" id="UP000053259"/>
    </source>
</evidence>
<feature type="region of interest" description="Disordered" evidence="2">
    <location>
        <begin position="279"/>
        <end position="360"/>
    </location>
</feature>
<feature type="domain" description="Alpha/beta hydrolase fold-3" evidence="3">
    <location>
        <begin position="147"/>
        <end position="261"/>
    </location>
</feature>
<dbReference type="Proteomes" id="UP000053259">
    <property type="component" value="Unassembled WGS sequence"/>
</dbReference>
<feature type="region of interest" description="Disordered" evidence="2">
    <location>
        <begin position="846"/>
        <end position="876"/>
    </location>
</feature>
<organism evidence="4 5">
    <name type="scientific">Verruconis gallopava</name>
    <dbReference type="NCBI Taxonomy" id="253628"/>
    <lineage>
        <taxon>Eukaryota</taxon>
        <taxon>Fungi</taxon>
        <taxon>Dikarya</taxon>
        <taxon>Ascomycota</taxon>
        <taxon>Pezizomycotina</taxon>
        <taxon>Dothideomycetes</taxon>
        <taxon>Pleosporomycetidae</taxon>
        <taxon>Venturiales</taxon>
        <taxon>Sympoventuriaceae</taxon>
        <taxon>Verruconis</taxon>
    </lineage>
</organism>
<proteinExistence type="predicted"/>
<sequence>MVLNTLTVGAAVTPTVTKTWVSHYVNRKPLRKKPTAHISYDLGLHLVRRFIEYSALHTVEELQAFTAQWVPAPRWVRTEDVEIGAANVEKAAEYILAQLGPDGIEQVGGKEWWQWRRENEPLKAEWIEMKADYAARKEGREPANRVMLYLHGGAYYFGSVNEHRYQIQRHARKLKARCLAPNYRLAPQFPFPCGLHDCLAAYLYLLGRHSNSEIIIAGDSAGGGMALSLMIVLRDQGLPLPAGGVLLSPWVDLTHSFPSICGSASLDYIPADGFMHKPSMAWPPPSLDEVNEEDEPATKTTESETPKGEGSDKNKGNADGSGDSKLSNGDRRRGYSVLDHRESANGTATGSTQQRSGRIDAKTHLPAVMVDGKLIQIHDQIQLYAPNHLLFHPLVSPILQPSLGGLPPVLIQVGGGELLRDEQMYIAHKMANPAQYPPRKEILDRYDPDRVMLNKYKPTHVQLQLWEDMCHVAHTLSFTRPAKFMYRSVAQFSAWALSHAQHRSIDIPADDESDTDSLSSQEESDGGRKKSGETPREKTPTIKIPLRGSVGKAGDPLPPFVNHMIRQRIDRHGDIYELEPVEDIAVLKIDPEEVGVLKEGPVKKWLIRQEKWNKRFASTKRDLQKKRAKQLRRGYVGLPEGEKPPPTALAGMRTKDLPKLQKMTTSWGMMLWSGWGSKHDEVMVQHSKNEHTGDAAAETGEETGVKKDGGPASCTSSTRGGLQAPLVNTTRPRSRSRSVMDEGQANGKPTAGVTSGEKTSNLGPNIDAIPAGSTVIGNTVIPPTDTLSTRPTAGGIAYPFKLKVQEDDVKSTNASMMTLDSTNMPVSPAPSELVHKNLDGTVAASASTTGVTTADEAASRNERPQPERFETAKEFL</sequence>
<feature type="compositionally biased region" description="Basic and acidic residues" evidence="2">
    <location>
        <begin position="328"/>
        <end position="343"/>
    </location>
</feature>
<reference evidence="4 5" key="1">
    <citation type="submission" date="2015-01" db="EMBL/GenBank/DDBJ databases">
        <title>The Genome Sequence of Ochroconis gallopava CBS43764.</title>
        <authorList>
            <consortium name="The Broad Institute Genomics Platform"/>
            <person name="Cuomo C."/>
            <person name="de Hoog S."/>
            <person name="Gorbushina A."/>
            <person name="Stielow B."/>
            <person name="Teixiera M."/>
            <person name="Abouelleil A."/>
            <person name="Chapman S.B."/>
            <person name="Priest M."/>
            <person name="Young S.K."/>
            <person name="Wortman J."/>
            <person name="Nusbaum C."/>
            <person name="Birren B."/>
        </authorList>
    </citation>
    <scope>NUCLEOTIDE SEQUENCE [LARGE SCALE GENOMIC DNA]</scope>
    <source>
        <strain evidence="4 5">CBS 43764</strain>
    </source>
</reference>
<feature type="compositionally biased region" description="Polar residues" evidence="2">
    <location>
        <begin position="344"/>
        <end position="356"/>
    </location>
</feature>
<dbReference type="InterPro" id="IPR029058">
    <property type="entry name" value="AB_hydrolase_fold"/>
</dbReference>
<dbReference type="PANTHER" id="PTHR48081">
    <property type="entry name" value="AB HYDROLASE SUPERFAMILY PROTEIN C4A8.06C"/>
    <property type="match status" value="1"/>
</dbReference>
<feature type="compositionally biased region" description="Basic and acidic residues" evidence="2">
    <location>
        <begin position="857"/>
        <end position="876"/>
    </location>
</feature>
<dbReference type="OrthoDB" id="2336090at2759"/>
<dbReference type="AlphaFoldDB" id="A0A0D1YEY6"/>
<dbReference type="HOGENOM" id="CLU_004893_0_0_1"/>
<dbReference type="GeneID" id="27316940"/>
<keyword evidence="5" id="KW-1185">Reference proteome</keyword>
<dbReference type="InterPro" id="IPR013094">
    <property type="entry name" value="AB_hydrolase_3"/>
</dbReference>
<gene>
    <name evidence="4" type="ORF">PV09_08967</name>
</gene>
<dbReference type="InterPro" id="IPR050300">
    <property type="entry name" value="GDXG_lipolytic_enzyme"/>
</dbReference>
<feature type="region of interest" description="Disordered" evidence="2">
    <location>
        <begin position="506"/>
        <end position="555"/>
    </location>
</feature>
<dbReference type="Gene3D" id="3.40.50.1820">
    <property type="entry name" value="alpha/beta hydrolase"/>
    <property type="match status" value="2"/>
</dbReference>
<evidence type="ECO:0000259" key="3">
    <source>
        <dbReference type="Pfam" id="PF07859"/>
    </source>
</evidence>
<feature type="region of interest" description="Disordered" evidence="2">
    <location>
        <begin position="689"/>
        <end position="763"/>
    </location>
</feature>
<protein>
    <recommendedName>
        <fullName evidence="3">Alpha/beta hydrolase fold-3 domain-containing protein</fullName>
    </recommendedName>
</protein>
<feature type="compositionally biased region" description="Basic and acidic residues" evidence="2">
    <location>
        <begin position="301"/>
        <end position="316"/>
    </location>
</feature>
<feature type="compositionally biased region" description="Basic and acidic residues" evidence="2">
    <location>
        <begin position="525"/>
        <end position="540"/>
    </location>
</feature>
<dbReference type="EMBL" id="KN847579">
    <property type="protein sequence ID" value="KIV99306.1"/>
    <property type="molecule type" value="Genomic_DNA"/>
</dbReference>
<dbReference type="InParanoid" id="A0A0D1YEY6"/>
<dbReference type="VEuPathDB" id="FungiDB:PV09_08967"/>